<dbReference type="InterPro" id="IPR008334">
    <property type="entry name" value="5'-Nucleotdase_C"/>
</dbReference>
<dbReference type="GO" id="GO:0046872">
    <property type="term" value="F:metal ion binding"/>
    <property type="evidence" value="ECO:0007669"/>
    <property type="project" value="UniProtKB-KW"/>
</dbReference>
<dbReference type="Pfam" id="PF02872">
    <property type="entry name" value="5_nucleotid_C"/>
    <property type="match status" value="1"/>
</dbReference>
<dbReference type="GO" id="GO:0000166">
    <property type="term" value="F:nucleotide binding"/>
    <property type="evidence" value="ECO:0007669"/>
    <property type="project" value="UniProtKB-KW"/>
</dbReference>
<dbReference type="PANTHER" id="PTHR11575:SF24">
    <property type="entry name" value="5'-NUCLEOTIDASE"/>
    <property type="match status" value="1"/>
</dbReference>
<dbReference type="SUPFAM" id="SSF56300">
    <property type="entry name" value="Metallo-dependent phosphatases"/>
    <property type="match status" value="1"/>
</dbReference>
<dbReference type="Pfam" id="PF00149">
    <property type="entry name" value="Metallophos"/>
    <property type="match status" value="1"/>
</dbReference>
<dbReference type="PROSITE" id="PS00785">
    <property type="entry name" value="5_NUCLEOTIDASE_1"/>
    <property type="match status" value="1"/>
</dbReference>
<organism evidence="9 10">
    <name type="scientific">Paracoccus alkanivorans</name>
    <dbReference type="NCBI Taxonomy" id="2116655"/>
    <lineage>
        <taxon>Bacteria</taxon>
        <taxon>Pseudomonadati</taxon>
        <taxon>Pseudomonadota</taxon>
        <taxon>Alphaproteobacteria</taxon>
        <taxon>Rhodobacterales</taxon>
        <taxon>Paracoccaceae</taxon>
        <taxon>Paracoccus</taxon>
    </lineage>
</organism>
<keyword evidence="10" id="KW-1185">Reference proteome</keyword>
<dbReference type="GO" id="GO:0009166">
    <property type="term" value="P:nucleotide catabolic process"/>
    <property type="evidence" value="ECO:0007669"/>
    <property type="project" value="InterPro"/>
</dbReference>
<dbReference type="Gene3D" id="3.90.780.10">
    <property type="entry name" value="5'-Nucleotidase, C-terminal domain"/>
    <property type="match status" value="1"/>
</dbReference>
<proteinExistence type="inferred from homology"/>
<dbReference type="SUPFAM" id="SSF55816">
    <property type="entry name" value="5'-nucleotidase (syn. UDP-sugar hydrolase), C-terminal domain"/>
    <property type="match status" value="1"/>
</dbReference>
<reference evidence="9 10" key="1">
    <citation type="submission" date="2018-07" db="EMBL/GenBank/DDBJ databases">
        <authorList>
            <person name="Zhang Y."/>
            <person name="Wang L."/>
            <person name="Ma S."/>
        </authorList>
    </citation>
    <scope>NUCLEOTIDE SEQUENCE [LARGE SCALE GENOMIC DNA]</scope>
    <source>
        <strain evidence="9 10">4-2</strain>
    </source>
</reference>
<dbReference type="PROSITE" id="PS00786">
    <property type="entry name" value="5_NUCLEOTIDASE_2"/>
    <property type="match status" value="1"/>
</dbReference>
<evidence type="ECO:0000259" key="7">
    <source>
        <dbReference type="Pfam" id="PF00149"/>
    </source>
</evidence>
<dbReference type="PANTHER" id="PTHR11575">
    <property type="entry name" value="5'-NUCLEOTIDASE-RELATED"/>
    <property type="match status" value="1"/>
</dbReference>
<dbReference type="GO" id="GO:0016788">
    <property type="term" value="F:hydrolase activity, acting on ester bonds"/>
    <property type="evidence" value="ECO:0007669"/>
    <property type="project" value="InterPro"/>
</dbReference>
<keyword evidence="4 6" id="KW-0547">Nucleotide-binding</keyword>
<keyword evidence="2" id="KW-0479">Metal-binding</keyword>
<keyword evidence="5 6" id="KW-0378">Hydrolase</keyword>
<dbReference type="InterPro" id="IPR004843">
    <property type="entry name" value="Calcineurin-like_PHP"/>
</dbReference>
<sequence>MGIRVLTAASVMALFAGAAQAETVLHILHTNDLHSRIEPINKYDSTCDAETREAGECFGGVARVATKIRELRDQITAEGGNVLVLDAGDQYQGSLFYTTYKGKDVAEFMTGIGYDAMALGNHEFDDGPEGAVVLADGVEFPVISGNLDLSQSNILKDKIGDTLTLEVGGEKIGIVSALAMDTPETASPGPNVIFMDDIESLKGDVQELTDAGVNKIIALTHVGYLRDQDFAAEVAGIDAIIGGHSHTLLGDMEGAEGPYPTMVEGPEGAEVPVATAYAYSKYLGHLILTFDDEGNLTKAEGEPILLDNSVPEDEAIAARVEEMAAPIEELRQKVVAETSAPIGGDRVNCRAKECEMGTLVADAMLDRVKDQGVTIAIANGGGLRASIDAGPITMGEVYTVLPFQNTLATFELKGADVVAALENGASQYEEGAGRFAQVAGLKYTVDPAAEVGSRISEVMVAQDGDWVPIDPEAVYGVVSNNYMRGGGDGYDVFANNAQNAYDFGPDLAEVLADYLAAQGPDYAPVLDGRITVR</sequence>
<dbReference type="PRINTS" id="PR01607">
    <property type="entry name" value="APYRASEFAMLY"/>
</dbReference>
<feature type="chain" id="PRO_5017853648" evidence="6">
    <location>
        <begin position="22"/>
        <end position="533"/>
    </location>
</feature>
<comment type="similarity">
    <text evidence="1 6">Belongs to the 5'-nucleotidase family.</text>
</comment>
<comment type="caution">
    <text evidence="9">The sequence shown here is derived from an EMBL/GenBank/DDBJ whole genome shotgun (WGS) entry which is preliminary data.</text>
</comment>
<feature type="domain" description="5'-Nucleotidase C-terminal" evidence="8">
    <location>
        <begin position="335"/>
        <end position="494"/>
    </location>
</feature>
<evidence type="ECO:0000256" key="1">
    <source>
        <dbReference type="ARBA" id="ARBA00006654"/>
    </source>
</evidence>
<dbReference type="InterPro" id="IPR006146">
    <property type="entry name" value="5'-Nucleotdase_CS"/>
</dbReference>
<accession>A0A3M0MB24</accession>
<evidence type="ECO:0000256" key="5">
    <source>
        <dbReference type="ARBA" id="ARBA00022801"/>
    </source>
</evidence>
<dbReference type="OrthoDB" id="9803927at2"/>
<dbReference type="InterPro" id="IPR036907">
    <property type="entry name" value="5'-Nucleotdase_C_sf"/>
</dbReference>
<name>A0A3M0MB24_9RHOB</name>
<dbReference type="RefSeq" id="WP_122112775.1">
    <property type="nucleotide sequence ID" value="NZ_QOKZ01000004.1"/>
</dbReference>
<dbReference type="InterPro" id="IPR029052">
    <property type="entry name" value="Metallo-depent_PP-like"/>
</dbReference>
<gene>
    <name evidence="9" type="ORF">C9E81_13025</name>
</gene>
<evidence type="ECO:0000256" key="2">
    <source>
        <dbReference type="ARBA" id="ARBA00022723"/>
    </source>
</evidence>
<dbReference type="Proteomes" id="UP000273516">
    <property type="component" value="Unassembled WGS sequence"/>
</dbReference>
<evidence type="ECO:0000256" key="3">
    <source>
        <dbReference type="ARBA" id="ARBA00022729"/>
    </source>
</evidence>
<dbReference type="AlphaFoldDB" id="A0A3M0MB24"/>
<evidence type="ECO:0000313" key="9">
    <source>
        <dbReference type="EMBL" id="RMC34996.1"/>
    </source>
</evidence>
<evidence type="ECO:0000256" key="6">
    <source>
        <dbReference type="RuleBase" id="RU362119"/>
    </source>
</evidence>
<evidence type="ECO:0000256" key="4">
    <source>
        <dbReference type="ARBA" id="ARBA00022741"/>
    </source>
</evidence>
<dbReference type="EMBL" id="QOKZ01000004">
    <property type="protein sequence ID" value="RMC34996.1"/>
    <property type="molecule type" value="Genomic_DNA"/>
</dbReference>
<feature type="domain" description="Calcineurin-like phosphoesterase" evidence="7">
    <location>
        <begin position="26"/>
        <end position="247"/>
    </location>
</feature>
<dbReference type="CDD" id="cd07409">
    <property type="entry name" value="MPP_CD73_N"/>
    <property type="match status" value="1"/>
</dbReference>
<dbReference type="InterPro" id="IPR006179">
    <property type="entry name" value="5_nucleotidase/apyrase"/>
</dbReference>
<feature type="signal peptide" evidence="6">
    <location>
        <begin position="1"/>
        <end position="21"/>
    </location>
</feature>
<keyword evidence="3 6" id="KW-0732">Signal</keyword>
<dbReference type="FunFam" id="3.60.21.10:FF:000020">
    <property type="entry name" value="NT5E isoform 4"/>
    <property type="match status" value="1"/>
</dbReference>
<protein>
    <submittedName>
        <fullName evidence="9">Multifunctional 2',3'-cyclic-nucleotide 2'-phosphodiesterase/5'-nucleotidase/3'-nucleotidase</fullName>
    </submittedName>
</protein>
<evidence type="ECO:0000313" key="10">
    <source>
        <dbReference type="Proteomes" id="UP000273516"/>
    </source>
</evidence>
<evidence type="ECO:0000259" key="8">
    <source>
        <dbReference type="Pfam" id="PF02872"/>
    </source>
</evidence>
<dbReference type="Gene3D" id="3.60.21.10">
    <property type="match status" value="1"/>
</dbReference>